<comment type="caution">
    <text evidence="8">The sequence shown here is derived from an EMBL/GenBank/DDBJ whole genome shotgun (WGS) entry which is preliminary data.</text>
</comment>
<dbReference type="GO" id="GO:0016831">
    <property type="term" value="F:carboxy-lyase activity"/>
    <property type="evidence" value="ECO:0007669"/>
    <property type="project" value="UniProtKB-KW"/>
</dbReference>
<keyword evidence="5" id="KW-0456">Lyase</keyword>
<evidence type="ECO:0000313" key="9">
    <source>
        <dbReference type="EMBL" id="EKN64423.1"/>
    </source>
</evidence>
<dbReference type="InterPro" id="IPR015421">
    <property type="entry name" value="PyrdxlP-dep_Trfase_major"/>
</dbReference>
<dbReference type="STRING" id="1131731.BAZO_13649"/>
<reference evidence="8 10" key="1">
    <citation type="journal article" date="2012" name="Front. Microbiol.">
        <title>Redundancy and modularity in membrane-associated dissimilatory nitrate reduction in Bacillus.</title>
        <authorList>
            <person name="Heylen K."/>
            <person name="Keltjens J."/>
        </authorList>
    </citation>
    <scope>NUCLEOTIDE SEQUENCE [LARGE SCALE GENOMIC DNA]</scope>
    <source>
        <strain evidence="8 10">LMG 9581</strain>
    </source>
</reference>
<accession>K6DUC7</accession>
<dbReference type="InterPro" id="IPR036633">
    <property type="entry name" value="Prn/Lys/Arg_de-COase_C_sf"/>
</dbReference>
<dbReference type="RefSeq" id="WP_003332127.1">
    <property type="nucleotide sequence ID" value="NZ_AJLR01000118.1"/>
</dbReference>
<dbReference type="Proteomes" id="UP000006315">
    <property type="component" value="Unassembled WGS sequence"/>
</dbReference>
<dbReference type="Pfam" id="PF03711">
    <property type="entry name" value="OKR_DC_1_C"/>
    <property type="match status" value="1"/>
</dbReference>
<dbReference type="SUPFAM" id="SSF53383">
    <property type="entry name" value="PLP-dependent transferases"/>
    <property type="match status" value="1"/>
</dbReference>
<dbReference type="PATRIC" id="fig|1131731.3.peg.2799"/>
<feature type="domain" description="Orn/Lys/Arg decarboxylases family 1 pyridoxal-P attachment site" evidence="6">
    <location>
        <begin position="7"/>
        <end position="362"/>
    </location>
</feature>
<dbReference type="PANTHER" id="PTHR43277:SF3">
    <property type="entry name" value="DECARBOXYLASE, PUTATIVE-RELATED"/>
    <property type="match status" value="1"/>
</dbReference>
<evidence type="ECO:0000313" key="10">
    <source>
        <dbReference type="Proteomes" id="UP000006315"/>
    </source>
</evidence>
<comment type="cofactor">
    <cofactor evidence="1">
        <name>pyridoxal 5'-phosphate</name>
        <dbReference type="ChEBI" id="CHEBI:597326"/>
    </cofactor>
</comment>
<protein>
    <submittedName>
        <fullName evidence="8">Arginine decarboxylase</fullName>
    </submittedName>
</protein>
<evidence type="ECO:0000256" key="3">
    <source>
        <dbReference type="ARBA" id="ARBA00022793"/>
    </source>
</evidence>
<dbReference type="Pfam" id="PF01276">
    <property type="entry name" value="OKR_DC_1"/>
    <property type="match status" value="1"/>
</dbReference>
<name>K6DUC7_SCHAZ</name>
<dbReference type="InterPro" id="IPR015424">
    <property type="entry name" value="PyrdxlP-dep_Trfase"/>
</dbReference>
<proteinExistence type="inferred from homology"/>
<dbReference type="SUPFAM" id="SSF55904">
    <property type="entry name" value="Ornithine decarboxylase C-terminal domain"/>
    <property type="match status" value="1"/>
</dbReference>
<sequence length="483" mass="53408">MNQDLLPLYNGLLSHIETKPISFHVPGHKSGTVFPPLPSGHNLFQELLKIDQTELGNLDDLHSASGIIKEAEDLTAKLYKVTKSYFLVGGSTAGNLAMILSTCEQGDSVLVQRNSHKSVLNGLKLAGVQPVFLSPEYDKNGQFSTNVSRETVEKAIKMFPDAKVLILTSPNYYGMVSTELQQIINLAHANGLIVLVDEAHGAHLILGEPFPPSAIQLGADIVVQSAHKTLPAMTMGSFLHCNTHHIDLDNLQYYLQAIQSSSPSYPIMASLDIARYYLAQITESEKGKIVTSINSLRQQLSTIDQLSVLPTNTKDNNCDPLKVIVQTRCSHSGYELQKEFEKQALYTELADPWNILFVLPLAAIENGSAIIEKLKVAVEHLPVQFVQQKNTYKALDKKEDKISTLAIHYNEMKKFKKDRVPLLQTKDHIAAVSVIPYPPGIPLILEGEKITNSHINQLLELLNAGAYLQNHRDILGNGLEVFK</sequence>
<dbReference type="EMBL" id="AJLR01000118">
    <property type="protein sequence ID" value="EKN64423.1"/>
    <property type="molecule type" value="Genomic_DNA"/>
</dbReference>
<evidence type="ECO:0000256" key="4">
    <source>
        <dbReference type="ARBA" id="ARBA00022898"/>
    </source>
</evidence>
<dbReference type="Gene3D" id="3.40.640.10">
    <property type="entry name" value="Type I PLP-dependent aspartate aminotransferase-like (Major domain)"/>
    <property type="match status" value="1"/>
</dbReference>
<evidence type="ECO:0000256" key="1">
    <source>
        <dbReference type="ARBA" id="ARBA00001933"/>
    </source>
</evidence>
<evidence type="ECO:0000259" key="6">
    <source>
        <dbReference type="Pfam" id="PF01276"/>
    </source>
</evidence>
<keyword evidence="3" id="KW-0210">Decarboxylase</keyword>
<evidence type="ECO:0000259" key="7">
    <source>
        <dbReference type="Pfam" id="PF03711"/>
    </source>
</evidence>
<keyword evidence="10" id="KW-1185">Reference proteome</keyword>
<dbReference type="AlphaFoldDB" id="K6DUC7"/>
<dbReference type="InterPro" id="IPR052357">
    <property type="entry name" value="Orn_Lys_Arg_decarboxylase-I"/>
</dbReference>
<feature type="domain" description="Orn/Lys/Arg decarboxylase C-terminal" evidence="7">
    <location>
        <begin position="391"/>
        <end position="462"/>
    </location>
</feature>
<comment type="similarity">
    <text evidence="2">Belongs to the Orn/Lys/Arg decarboxylase class-I family.</text>
</comment>
<evidence type="ECO:0000256" key="2">
    <source>
        <dbReference type="ARBA" id="ARBA00010671"/>
    </source>
</evidence>
<dbReference type="EMBL" id="AJLR01000119">
    <property type="protein sequence ID" value="EKN64396.1"/>
    <property type="molecule type" value="Genomic_DNA"/>
</dbReference>
<evidence type="ECO:0000313" key="8">
    <source>
        <dbReference type="EMBL" id="EKN64396.1"/>
    </source>
</evidence>
<dbReference type="Gene3D" id="3.90.105.10">
    <property type="entry name" value="Molybdopterin biosynthesis moea protein, domain 2"/>
    <property type="match status" value="1"/>
</dbReference>
<keyword evidence="4" id="KW-0663">Pyridoxal phosphate</keyword>
<evidence type="ECO:0000256" key="5">
    <source>
        <dbReference type="ARBA" id="ARBA00023239"/>
    </source>
</evidence>
<dbReference type="InterPro" id="IPR000310">
    <property type="entry name" value="Orn/Lys/Arg_deCO2ase_major_dom"/>
</dbReference>
<dbReference type="InterPro" id="IPR008286">
    <property type="entry name" value="Prn/Lys/Arg_de-COase_C"/>
</dbReference>
<dbReference type="PANTHER" id="PTHR43277">
    <property type="entry name" value="ARGININE DECARBOXYLASE"/>
    <property type="match status" value="1"/>
</dbReference>
<organism evidence="8 10">
    <name type="scientific">Schinkia azotoformans LMG 9581</name>
    <dbReference type="NCBI Taxonomy" id="1131731"/>
    <lineage>
        <taxon>Bacteria</taxon>
        <taxon>Bacillati</taxon>
        <taxon>Bacillota</taxon>
        <taxon>Bacilli</taxon>
        <taxon>Bacillales</taxon>
        <taxon>Bacillaceae</taxon>
        <taxon>Calidifontibacillus/Schinkia group</taxon>
        <taxon>Schinkia</taxon>
    </lineage>
</organism>
<gene>
    <name evidence="9" type="ORF">BAZO_13649</name>
    <name evidence="8" type="ORF">BAZO_13744</name>
</gene>